<keyword evidence="2" id="KW-1185">Reference proteome</keyword>
<evidence type="ECO:0000313" key="1">
    <source>
        <dbReference type="EMBL" id="MET3643704.1"/>
    </source>
</evidence>
<dbReference type="InterPro" id="IPR023214">
    <property type="entry name" value="HAD_sf"/>
</dbReference>
<reference evidence="1 2" key="1">
    <citation type="submission" date="2024-06" db="EMBL/GenBank/DDBJ databases">
        <title>Genomic Encyclopedia of Type Strains, Phase IV (KMG-IV): sequencing the most valuable type-strain genomes for metagenomic binning, comparative biology and taxonomic classification.</title>
        <authorList>
            <person name="Goeker M."/>
        </authorList>
    </citation>
    <scope>NUCLEOTIDE SEQUENCE [LARGE SCALE GENOMIC DNA]</scope>
    <source>
        <strain evidence="1 2">DSM 15349</strain>
    </source>
</reference>
<dbReference type="NCBIfam" id="TIGR00099">
    <property type="entry name" value="Cof-subfamily"/>
    <property type="match status" value="1"/>
</dbReference>
<sequence>MIKLIATDLDGTFLDDQSQFDRERLAKLLPKLREKRIYFVAASGRALSSLEREFAGFEDQMLFLGENGTVVRSKDKIYYEEIMPRELYMGIVRSIKESRFQNADAIHISGKNGAYALKSISPEYLAFMKHYYPDLILVDDFEEVEDEIYKVGANFVPEELKAAAEWLTETIPGVVSMTSGFECLDIMLDHVDKGNGLAHLCETLGIQADEVLAFGDNFNDVGMLQFAGKAVVPENAQPEIKALADEIIGDHDTGSVMTYMEEIAC</sequence>
<dbReference type="Gene3D" id="3.30.1240.10">
    <property type="match status" value="1"/>
</dbReference>
<dbReference type="Proteomes" id="UP001549055">
    <property type="component" value="Unassembled WGS sequence"/>
</dbReference>
<dbReference type="SUPFAM" id="SSF56784">
    <property type="entry name" value="HAD-like"/>
    <property type="match status" value="1"/>
</dbReference>
<evidence type="ECO:0000313" key="2">
    <source>
        <dbReference type="Proteomes" id="UP001549055"/>
    </source>
</evidence>
<dbReference type="PANTHER" id="PTHR10000">
    <property type="entry name" value="PHOSPHOSERINE PHOSPHATASE"/>
    <property type="match status" value="1"/>
</dbReference>
<dbReference type="InterPro" id="IPR036412">
    <property type="entry name" value="HAD-like_sf"/>
</dbReference>
<gene>
    <name evidence="1" type="ORF">ABID27_000321</name>
</gene>
<dbReference type="SFLD" id="SFLDS00003">
    <property type="entry name" value="Haloacid_Dehalogenase"/>
    <property type="match status" value="1"/>
</dbReference>
<dbReference type="Pfam" id="PF08282">
    <property type="entry name" value="Hydrolase_3"/>
    <property type="match status" value="1"/>
</dbReference>
<dbReference type="NCBIfam" id="TIGR01484">
    <property type="entry name" value="HAD-SF-IIB"/>
    <property type="match status" value="1"/>
</dbReference>
<dbReference type="RefSeq" id="WP_354279773.1">
    <property type="nucleotide sequence ID" value="NZ_JBEPMK010000001.1"/>
</dbReference>
<name>A0ABV2JIG4_9STRE</name>
<comment type="caution">
    <text evidence="1">The sequence shown here is derived from an EMBL/GenBank/DDBJ whole genome shotgun (WGS) entry which is preliminary data.</text>
</comment>
<organism evidence="1 2">
    <name type="scientific">Streptococcus gallinaceus</name>
    <dbReference type="NCBI Taxonomy" id="165758"/>
    <lineage>
        <taxon>Bacteria</taxon>
        <taxon>Bacillati</taxon>
        <taxon>Bacillota</taxon>
        <taxon>Bacilli</taxon>
        <taxon>Lactobacillales</taxon>
        <taxon>Streptococcaceae</taxon>
        <taxon>Streptococcus</taxon>
    </lineage>
</organism>
<dbReference type="EMBL" id="JBEPMK010000001">
    <property type="protein sequence ID" value="MET3643704.1"/>
    <property type="molecule type" value="Genomic_DNA"/>
</dbReference>
<dbReference type="InterPro" id="IPR000150">
    <property type="entry name" value="Cof"/>
</dbReference>
<proteinExistence type="predicted"/>
<accession>A0ABV2JIG4</accession>
<dbReference type="PANTHER" id="PTHR10000:SF53">
    <property type="entry name" value="5-AMINO-6-(5-PHOSPHO-D-RIBITYLAMINO)URACIL PHOSPHATASE YBJI-RELATED"/>
    <property type="match status" value="1"/>
</dbReference>
<protein>
    <submittedName>
        <fullName evidence="1">Cof subfamily protein (Haloacid dehalogenase superfamily)</fullName>
    </submittedName>
</protein>
<dbReference type="Gene3D" id="3.40.50.1000">
    <property type="entry name" value="HAD superfamily/HAD-like"/>
    <property type="match status" value="1"/>
</dbReference>
<dbReference type="InterPro" id="IPR006379">
    <property type="entry name" value="HAD-SF_hydro_IIB"/>
</dbReference>
<dbReference type="SFLD" id="SFLDG01140">
    <property type="entry name" value="C2.B:_Phosphomannomutase_and_P"/>
    <property type="match status" value="1"/>
</dbReference>